<evidence type="ECO:0000313" key="2">
    <source>
        <dbReference type="Proteomes" id="UP001576780"/>
    </source>
</evidence>
<dbReference type="RefSeq" id="WP_413277044.1">
    <property type="nucleotide sequence ID" value="NZ_JBHFNT010000072.1"/>
</dbReference>
<comment type="caution">
    <text evidence="1">The sequence shown here is derived from an EMBL/GenBank/DDBJ whole genome shotgun (WGS) entry which is preliminary data.</text>
</comment>
<keyword evidence="2" id="KW-1185">Reference proteome</keyword>
<accession>A0ABV4WHS9</accession>
<proteinExistence type="predicted"/>
<organism evidence="1 2">
    <name type="scientific">Floridaenema evergladense BLCC-F167</name>
    <dbReference type="NCBI Taxonomy" id="3153639"/>
    <lineage>
        <taxon>Bacteria</taxon>
        <taxon>Bacillati</taxon>
        <taxon>Cyanobacteriota</taxon>
        <taxon>Cyanophyceae</taxon>
        <taxon>Oscillatoriophycideae</taxon>
        <taxon>Aerosakkonematales</taxon>
        <taxon>Aerosakkonemataceae</taxon>
        <taxon>Floridanema</taxon>
        <taxon>Floridanema evergladense</taxon>
    </lineage>
</organism>
<gene>
    <name evidence="1" type="ORF">ACE1CA_08760</name>
</gene>
<dbReference type="EMBL" id="JBHFNT010000072">
    <property type="protein sequence ID" value="MFB2834610.1"/>
    <property type="molecule type" value="Genomic_DNA"/>
</dbReference>
<dbReference type="Proteomes" id="UP001576780">
    <property type="component" value="Unassembled WGS sequence"/>
</dbReference>
<sequence>MKNVVISEDSAEIRALLEQARDEDIIVQLTDGSKFILSAVNDFEVEVVKTRQNKKLMALLDERGQQTQTISLAEVKRKLNLSD</sequence>
<evidence type="ECO:0000313" key="1">
    <source>
        <dbReference type="EMBL" id="MFB2834610.1"/>
    </source>
</evidence>
<name>A0ABV4WHS9_9CYAN</name>
<evidence type="ECO:0008006" key="3">
    <source>
        <dbReference type="Google" id="ProtNLM"/>
    </source>
</evidence>
<reference evidence="1 2" key="1">
    <citation type="submission" date="2024-09" db="EMBL/GenBank/DDBJ databases">
        <title>Floridaenema gen nov. (Aerosakkonemataceae, Aerosakkonematales ord. nov., Cyanobacteria) from benthic tropical and subtropical fresh waters, with the description of four new species.</title>
        <authorList>
            <person name="Moretto J.A."/>
            <person name="Berthold D.E."/>
            <person name="Lefler F.W."/>
            <person name="Huang I.-S."/>
            <person name="Laughinghouse H. IV."/>
        </authorList>
    </citation>
    <scope>NUCLEOTIDE SEQUENCE [LARGE SCALE GENOMIC DNA]</scope>
    <source>
        <strain evidence="1 2">BLCC-F167</strain>
    </source>
</reference>
<protein>
    <recommendedName>
        <fullName evidence="3">Prevent-host-death protein</fullName>
    </recommendedName>
</protein>